<dbReference type="EMBL" id="CP013234">
    <property type="protein sequence ID" value="AMP06862.1"/>
    <property type="molecule type" value="Genomic_DNA"/>
</dbReference>
<dbReference type="InterPro" id="IPR037523">
    <property type="entry name" value="VOC_core"/>
</dbReference>
<dbReference type="GO" id="GO:0051213">
    <property type="term" value="F:dioxygenase activity"/>
    <property type="evidence" value="ECO:0007669"/>
    <property type="project" value="UniProtKB-KW"/>
</dbReference>
<evidence type="ECO:0000313" key="3">
    <source>
        <dbReference type="Proteomes" id="UP000074561"/>
    </source>
</evidence>
<dbReference type="STRING" id="279113.CPter91_4556"/>
<dbReference type="OrthoDB" id="9093825at2"/>
<accession>A0A127QB68</accession>
<dbReference type="PROSITE" id="PS51819">
    <property type="entry name" value="VOC"/>
    <property type="match status" value="1"/>
</dbReference>
<gene>
    <name evidence="2" type="ORF">CPter91_4556</name>
</gene>
<name>A0A127QB68_9BURK</name>
<proteinExistence type="predicted"/>
<dbReference type="Pfam" id="PF00903">
    <property type="entry name" value="Glyoxalase"/>
    <property type="match status" value="1"/>
</dbReference>
<keyword evidence="2" id="KW-0223">Dioxygenase</keyword>
<organism evidence="2 3">
    <name type="scientific">Collimonas pratensis</name>
    <dbReference type="NCBI Taxonomy" id="279113"/>
    <lineage>
        <taxon>Bacteria</taxon>
        <taxon>Pseudomonadati</taxon>
        <taxon>Pseudomonadota</taxon>
        <taxon>Betaproteobacteria</taxon>
        <taxon>Burkholderiales</taxon>
        <taxon>Oxalobacteraceae</taxon>
        <taxon>Collimonas</taxon>
    </lineage>
</organism>
<reference evidence="2 3" key="1">
    <citation type="submission" date="2015-11" db="EMBL/GenBank/DDBJ databases">
        <title>Exploring the genomic traits of fungus-feeding bacterial genus Collimonas.</title>
        <authorList>
            <person name="Song C."/>
            <person name="Schmidt R."/>
            <person name="de Jager V."/>
            <person name="Krzyzanowska D."/>
            <person name="Jongedijk E."/>
            <person name="Cankar K."/>
            <person name="Beekwilder J."/>
            <person name="van Veen A."/>
            <person name="de Boer W."/>
            <person name="van Veen J.A."/>
            <person name="Garbeva P."/>
        </authorList>
    </citation>
    <scope>NUCLEOTIDE SEQUENCE [LARGE SCALE GENOMIC DNA]</scope>
    <source>
        <strain evidence="2 3">Ter91</strain>
    </source>
</reference>
<dbReference type="InterPro" id="IPR029068">
    <property type="entry name" value="Glyas_Bleomycin-R_OHBP_Dase"/>
</dbReference>
<dbReference type="KEGG" id="cpra:CPter91_4556"/>
<dbReference type="CDD" id="cd06587">
    <property type="entry name" value="VOC"/>
    <property type="match status" value="1"/>
</dbReference>
<evidence type="ECO:0000313" key="2">
    <source>
        <dbReference type="EMBL" id="AMP06862.1"/>
    </source>
</evidence>
<protein>
    <submittedName>
        <fullName evidence="2">Glyoxalase/Bleomycin resistance /Dioxygenase superfamily protein</fullName>
    </submittedName>
</protein>
<evidence type="ECO:0000259" key="1">
    <source>
        <dbReference type="PROSITE" id="PS51819"/>
    </source>
</evidence>
<dbReference type="RefSeq" id="WP_061943691.1">
    <property type="nucleotide sequence ID" value="NZ_CP013234.1"/>
</dbReference>
<dbReference type="SUPFAM" id="SSF54593">
    <property type="entry name" value="Glyoxalase/Bleomycin resistance protein/Dihydroxybiphenyl dioxygenase"/>
    <property type="match status" value="1"/>
</dbReference>
<feature type="domain" description="VOC" evidence="1">
    <location>
        <begin position="8"/>
        <end position="120"/>
    </location>
</feature>
<dbReference type="Gene3D" id="3.10.180.10">
    <property type="entry name" value="2,3-Dihydroxybiphenyl 1,2-Dioxygenase, domain 1"/>
    <property type="match status" value="1"/>
</dbReference>
<dbReference type="PATRIC" id="fig|279113.9.peg.4514"/>
<sequence>MHIHTQAKLNHLSFPTTNVAETAAFFEKYLGCEIIAAGDSCLLKRHDFDIVLDHVSEEQPAWPKNFHFGIELDSLDQVHALYKEFLADGVEMETEVFNNARGSRFFCRTPGGVLLEVNTRADMQQQDQWQKLFS</sequence>
<dbReference type="InterPro" id="IPR004360">
    <property type="entry name" value="Glyas_Fos-R_dOase_dom"/>
</dbReference>
<keyword evidence="2" id="KW-0560">Oxidoreductase</keyword>
<dbReference type="Proteomes" id="UP000074561">
    <property type="component" value="Chromosome"/>
</dbReference>
<dbReference type="AlphaFoldDB" id="A0A127QB68"/>